<reference evidence="1" key="1">
    <citation type="submission" date="2020-08" db="EMBL/GenBank/DDBJ databases">
        <title>Multicomponent nature underlies the extraordinary mechanical properties of spider dragline silk.</title>
        <authorList>
            <person name="Kono N."/>
            <person name="Nakamura H."/>
            <person name="Mori M."/>
            <person name="Yoshida Y."/>
            <person name="Ohtoshi R."/>
            <person name="Malay A.D."/>
            <person name="Moran D.A.P."/>
            <person name="Tomita M."/>
            <person name="Numata K."/>
            <person name="Arakawa K."/>
        </authorList>
    </citation>
    <scope>NUCLEOTIDE SEQUENCE</scope>
</reference>
<gene>
    <name evidence="1" type="primary">Tex11</name>
    <name evidence="1" type="ORF">NPIL_363411</name>
</gene>
<keyword evidence="2" id="KW-1185">Reference proteome</keyword>
<dbReference type="InterPro" id="IPR042861">
    <property type="entry name" value="TEX11"/>
</dbReference>
<dbReference type="GO" id="GO:0007130">
    <property type="term" value="P:synaptonemal complex assembly"/>
    <property type="evidence" value="ECO:0007669"/>
    <property type="project" value="TreeGrafter"/>
</dbReference>
<dbReference type="Proteomes" id="UP000887013">
    <property type="component" value="Unassembled WGS sequence"/>
</dbReference>
<comment type="caution">
    <text evidence="1">The sequence shown here is derived from an EMBL/GenBank/DDBJ whole genome shotgun (WGS) entry which is preliminary data.</text>
</comment>
<protein>
    <submittedName>
        <fullName evidence="1">Testis-expressed protein 11</fullName>
    </submittedName>
</protein>
<dbReference type="GO" id="GO:0000801">
    <property type="term" value="C:central element"/>
    <property type="evidence" value="ECO:0007669"/>
    <property type="project" value="TreeGrafter"/>
</dbReference>
<evidence type="ECO:0000313" key="2">
    <source>
        <dbReference type="Proteomes" id="UP000887013"/>
    </source>
</evidence>
<organism evidence="1 2">
    <name type="scientific">Nephila pilipes</name>
    <name type="common">Giant wood spider</name>
    <name type="synonym">Nephila maculata</name>
    <dbReference type="NCBI Taxonomy" id="299642"/>
    <lineage>
        <taxon>Eukaryota</taxon>
        <taxon>Metazoa</taxon>
        <taxon>Ecdysozoa</taxon>
        <taxon>Arthropoda</taxon>
        <taxon>Chelicerata</taxon>
        <taxon>Arachnida</taxon>
        <taxon>Araneae</taxon>
        <taxon>Araneomorphae</taxon>
        <taxon>Entelegynae</taxon>
        <taxon>Araneoidea</taxon>
        <taxon>Nephilidae</taxon>
        <taxon>Nephila</taxon>
    </lineage>
</organism>
<accession>A0A8X6QBR5</accession>
<dbReference type="GO" id="GO:0007131">
    <property type="term" value="P:reciprocal meiotic recombination"/>
    <property type="evidence" value="ECO:0007669"/>
    <property type="project" value="TreeGrafter"/>
</dbReference>
<dbReference type="OrthoDB" id="6435589at2759"/>
<dbReference type="PANTHER" id="PTHR47083">
    <property type="entry name" value="TESTIS-EXPRESSED PROTEIN 11"/>
    <property type="match status" value="1"/>
</dbReference>
<name>A0A8X6QBR5_NEPPI</name>
<dbReference type="PANTHER" id="PTHR47083:SF1">
    <property type="entry name" value="TESTIS-EXPRESSED PROTEIN 11"/>
    <property type="match status" value="1"/>
</dbReference>
<evidence type="ECO:0000313" key="1">
    <source>
        <dbReference type="EMBL" id="GFU17957.1"/>
    </source>
</evidence>
<sequence length="324" mass="36938">MAGHEHCQLFTPERDHMTSDVLILSTAQTDENGNSEETADWFCRVAWNLALKPEADVKHVFEFFDVCCRFLGKTKGPPARHKNALVFLVASGIHVVRENALNKKNEEEGRKDIIRKVLSAIDTCRNLEKENYHLLSMLYVYEFEIRIYKGDSSAEAVLKQMLHMPFVDHKVLQIVASVAHKHSSSNYKLITLALEGAINKIVGSPEGNIDQLSLLYHTSLQVLFFTQEYITSSVEEETLNACITLCKTLEENSSFQGYPETKILWLMTKCWNWGLNKLANGNPKKGHDWCALAMKYLQQLGDLKHLYEEKLQALYSSYFGSQTV</sequence>
<dbReference type="AlphaFoldDB" id="A0A8X6QBR5"/>
<dbReference type="EMBL" id="BMAW01126707">
    <property type="protein sequence ID" value="GFU17957.1"/>
    <property type="molecule type" value="Genomic_DNA"/>
</dbReference>
<proteinExistence type="predicted"/>
<dbReference type="GO" id="GO:0007060">
    <property type="term" value="P:male meiosis chromosome segregation"/>
    <property type="evidence" value="ECO:0007669"/>
    <property type="project" value="TreeGrafter"/>
</dbReference>